<evidence type="ECO:0000256" key="10">
    <source>
        <dbReference type="ARBA" id="ARBA00023603"/>
    </source>
</evidence>
<sequence length="199" mass="21430">MPPRLDSARVMPVASASALAATALAAGAIAAAWLFIGPAGFSFALVTHFVLMAWVSSIISPRVRIPDLAWLRVRPWESRLYPALGVRLFGTLLDVTGWNRVVEKERGFSGTREGLHGLDQHTRRSEVGHGLCIVATVALAVGVLSTGAWYGAAWLIALGLVVHVYPVLLQRLLRARIQSISARLAGRAGQPTPWGQDPR</sequence>
<keyword evidence="2" id="KW-1003">Cell membrane</keyword>
<evidence type="ECO:0000256" key="8">
    <source>
        <dbReference type="ARBA" id="ARBA00023315"/>
    </source>
</evidence>
<name>A0ABV3YED2_9ACTN</name>
<keyword evidence="3" id="KW-0808">Transferase</keyword>
<keyword evidence="5" id="KW-0732">Signal</keyword>
<organism evidence="14 15">
    <name type="scientific">Dietzia cinnamea</name>
    <dbReference type="NCBI Taxonomy" id="321318"/>
    <lineage>
        <taxon>Bacteria</taxon>
        <taxon>Bacillati</taxon>
        <taxon>Actinomycetota</taxon>
        <taxon>Actinomycetes</taxon>
        <taxon>Mycobacteriales</taxon>
        <taxon>Dietziaceae</taxon>
        <taxon>Dietzia</taxon>
    </lineage>
</organism>
<keyword evidence="15" id="KW-1185">Reference proteome</keyword>
<dbReference type="Pfam" id="PF18927">
    <property type="entry name" value="CrtO"/>
    <property type="match status" value="1"/>
</dbReference>
<evidence type="ECO:0000313" key="15">
    <source>
        <dbReference type="Proteomes" id="UP001560293"/>
    </source>
</evidence>
<evidence type="ECO:0000256" key="11">
    <source>
        <dbReference type="ARBA" id="ARBA00023667"/>
    </source>
</evidence>
<evidence type="ECO:0000256" key="4">
    <source>
        <dbReference type="ARBA" id="ARBA00022692"/>
    </source>
</evidence>
<feature type="transmembrane region" description="Helical" evidence="13">
    <location>
        <begin position="40"/>
        <end position="59"/>
    </location>
</feature>
<keyword evidence="8" id="KW-0012">Acyltransferase</keyword>
<comment type="pathway">
    <text evidence="9">Carotenoid biosynthesis; staphyloxanthin biosynthesis; staphyloxanthin from farnesyl diphosphate: step 5/5.</text>
</comment>
<dbReference type="RefSeq" id="WP_156482561.1">
    <property type="nucleotide sequence ID" value="NZ_JALXPR010000006.1"/>
</dbReference>
<accession>A0ABV3YED2</accession>
<comment type="function">
    <text evidence="12">Catalyzes the acylation of glycosyl-4,4'-diaponeurosporenoate, i.e. the esterification of glucose at the C6'' position with the carboxyl group of the C(15) fatty acid 12-methyltetradecanoic acid, to yield staphyloxanthin. This is the last step in the biosynthesis of this orange pigment, present in most staphylococci strains.</text>
</comment>
<proteinExistence type="inferred from homology"/>
<evidence type="ECO:0000256" key="1">
    <source>
        <dbReference type="ARBA" id="ARBA00004162"/>
    </source>
</evidence>
<dbReference type="EMBL" id="JBFTEZ010000002">
    <property type="protein sequence ID" value="MEX6463285.1"/>
    <property type="molecule type" value="Genomic_DNA"/>
</dbReference>
<keyword evidence="6 13" id="KW-1133">Transmembrane helix</keyword>
<evidence type="ECO:0000256" key="6">
    <source>
        <dbReference type="ARBA" id="ARBA00022989"/>
    </source>
</evidence>
<feature type="transmembrane region" description="Helical" evidence="13">
    <location>
        <begin position="127"/>
        <end position="145"/>
    </location>
</feature>
<gene>
    <name evidence="14" type="ORF">AB6N35_02795</name>
</gene>
<keyword evidence="4 13" id="KW-0812">Transmembrane</keyword>
<evidence type="ECO:0000256" key="9">
    <source>
        <dbReference type="ARBA" id="ARBA00023588"/>
    </source>
</evidence>
<comment type="caution">
    <text evidence="14">The sequence shown here is derived from an EMBL/GenBank/DDBJ whole genome shotgun (WGS) entry which is preliminary data.</text>
</comment>
<evidence type="ECO:0000256" key="12">
    <source>
        <dbReference type="ARBA" id="ARBA00025324"/>
    </source>
</evidence>
<keyword evidence="7 13" id="KW-0472">Membrane</keyword>
<comment type="similarity">
    <text evidence="10">Belongs to the acyltransferase CrtO family.</text>
</comment>
<evidence type="ECO:0000313" key="14">
    <source>
        <dbReference type="EMBL" id="MEX6463285.1"/>
    </source>
</evidence>
<dbReference type="InterPro" id="IPR044021">
    <property type="entry name" value="CrtO"/>
</dbReference>
<protein>
    <recommendedName>
        <fullName evidence="11">Glycosyl-4,4'-diaponeurosporenoate acyltransferase</fullName>
    </recommendedName>
</protein>
<evidence type="ECO:0000256" key="3">
    <source>
        <dbReference type="ARBA" id="ARBA00022679"/>
    </source>
</evidence>
<reference evidence="15" key="1">
    <citation type="submission" date="2024-07" db="EMBL/GenBank/DDBJ databases">
        <title>Pseudomonas strain that inhibits Aeromonas fish pathogens.</title>
        <authorList>
            <person name="Wildschutte H."/>
        </authorList>
    </citation>
    <scope>NUCLEOTIDE SEQUENCE [LARGE SCALE GENOMIC DNA]</scope>
    <source>
        <strain evidence="15">n60</strain>
    </source>
</reference>
<evidence type="ECO:0000256" key="13">
    <source>
        <dbReference type="SAM" id="Phobius"/>
    </source>
</evidence>
<evidence type="ECO:0000256" key="5">
    <source>
        <dbReference type="ARBA" id="ARBA00022729"/>
    </source>
</evidence>
<comment type="subcellular location">
    <subcellularLocation>
        <location evidence="1">Cell membrane</location>
        <topology evidence="1">Single-pass membrane protein</topology>
    </subcellularLocation>
</comment>
<dbReference type="Proteomes" id="UP001560293">
    <property type="component" value="Unassembled WGS sequence"/>
</dbReference>
<feature type="transmembrane region" description="Helical" evidence="13">
    <location>
        <begin position="151"/>
        <end position="169"/>
    </location>
</feature>
<evidence type="ECO:0000256" key="7">
    <source>
        <dbReference type="ARBA" id="ARBA00023136"/>
    </source>
</evidence>
<evidence type="ECO:0000256" key="2">
    <source>
        <dbReference type="ARBA" id="ARBA00022475"/>
    </source>
</evidence>